<keyword evidence="2" id="KW-1185">Reference proteome</keyword>
<sequence>MSSEIRDVGLRYVWGRWYWLEFDIYDQVERPGWVWPLNHGLQRFIRSWSGSVGRTAACVRTYDSPRMLTMMRCQPSSRVLRVEDVRGEDSDLWTPLMKAEIRG</sequence>
<accession>A0ABQ5BFV2</accession>
<organism evidence="1 2">
    <name type="scientific">Tanacetum coccineum</name>
    <dbReference type="NCBI Taxonomy" id="301880"/>
    <lineage>
        <taxon>Eukaryota</taxon>
        <taxon>Viridiplantae</taxon>
        <taxon>Streptophyta</taxon>
        <taxon>Embryophyta</taxon>
        <taxon>Tracheophyta</taxon>
        <taxon>Spermatophyta</taxon>
        <taxon>Magnoliopsida</taxon>
        <taxon>eudicotyledons</taxon>
        <taxon>Gunneridae</taxon>
        <taxon>Pentapetalae</taxon>
        <taxon>asterids</taxon>
        <taxon>campanulids</taxon>
        <taxon>Asterales</taxon>
        <taxon>Asteraceae</taxon>
        <taxon>Asteroideae</taxon>
        <taxon>Anthemideae</taxon>
        <taxon>Anthemidinae</taxon>
        <taxon>Tanacetum</taxon>
    </lineage>
</organism>
<gene>
    <name evidence="1" type="ORF">Tco_0859639</name>
</gene>
<reference evidence="1" key="2">
    <citation type="submission" date="2022-01" db="EMBL/GenBank/DDBJ databases">
        <authorList>
            <person name="Yamashiro T."/>
            <person name="Shiraishi A."/>
            <person name="Satake H."/>
            <person name="Nakayama K."/>
        </authorList>
    </citation>
    <scope>NUCLEOTIDE SEQUENCE</scope>
</reference>
<name>A0ABQ5BFV2_9ASTR</name>
<reference evidence="1" key="1">
    <citation type="journal article" date="2022" name="Int. J. Mol. Sci.">
        <title>Draft Genome of Tanacetum Coccineum: Genomic Comparison of Closely Related Tanacetum-Family Plants.</title>
        <authorList>
            <person name="Yamashiro T."/>
            <person name="Shiraishi A."/>
            <person name="Nakayama K."/>
            <person name="Satake H."/>
        </authorList>
    </citation>
    <scope>NUCLEOTIDE SEQUENCE</scope>
</reference>
<dbReference type="Proteomes" id="UP001151760">
    <property type="component" value="Unassembled WGS sequence"/>
</dbReference>
<protein>
    <submittedName>
        <fullName evidence="1">Uncharacterized protein</fullName>
    </submittedName>
</protein>
<dbReference type="EMBL" id="BQNB010013160">
    <property type="protein sequence ID" value="GJT12597.1"/>
    <property type="molecule type" value="Genomic_DNA"/>
</dbReference>
<evidence type="ECO:0000313" key="1">
    <source>
        <dbReference type="EMBL" id="GJT12597.1"/>
    </source>
</evidence>
<comment type="caution">
    <text evidence="1">The sequence shown here is derived from an EMBL/GenBank/DDBJ whole genome shotgun (WGS) entry which is preliminary data.</text>
</comment>
<proteinExistence type="predicted"/>
<evidence type="ECO:0000313" key="2">
    <source>
        <dbReference type="Proteomes" id="UP001151760"/>
    </source>
</evidence>